<gene>
    <name evidence="1" type="ORF">Pint_10779</name>
</gene>
<name>A0ACC0XJB3_9ROSI</name>
<reference evidence="2" key="1">
    <citation type="journal article" date="2023" name="G3 (Bethesda)">
        <title>Genome assembly and association tests identify interacting loci associated with vigor, precocity, and sex in interspecific pistachio rootstocks.</title>
        <authorList>
            <person name="Palmer W."/>
            <person name="Jacygrad E."/>
            <person name="Sagayaradj S."/>
            <person name="Cavanaugh K."/>
            <person name="Han R."/>
            <person name="Bertier L."/>
            <person name="Beede B."/>
            <person name="Kafkas S."/>
            <person name="Golino D."/>
            <person name="Preece J."/>
            <person name="Michelmore R."/>
        </authorList>
    </citation>
    <scope>NUCLEOTIDE SEQUENCE [LARGE SCALE GENOMIC DNA]</scope>
</reference>
<dbReference type="EMBL" id="CM047747">
    <property type="protein sequence ID" value="KAJ0017827.1"/>
    <property type="molecule type" value="Genomic_DNA"/>
</dbReference>
<evidence type="ECO:0000313" key="2">
    <source>
        <dbReference type="Proteomes" id="UP001163603"/>
    </source>
</evidence>
<comment type="caution">
    <text evidence="1">The sequence shown here is derived from an EMBL/GenBank/DDBJ whole genome shotgun (WGS) entry which is preliminary data.</text>
</comment>
<keyword evidence="2" id="KW-1185">Reference proteome</keyword>
<sequence>MGLNETYIQARGQILMMTPLPSINQAYSMLITEESQRNFNTHSPDDTPLESIVLFSSSHQSTKSKKNWNLVCEHCNVKGHKKENCYRLIGYPPDFKFTKKKGLYQPSSAAHNVISSDQADTHTNAISSTPDSSKSKSSALFTKEQYAEILKMLHRDTSFSPLTNINANMAGIQCYLSSLSNKQSWILDTGASHHMTYCVDQLVDLISPVVSPSVRLPNGHVSEVSHIGSCFLSPTQKINNVLYVPDFKFNLISIAKLTKDLSCSVSFFPDFCVIQDLSNGQVKGIGKQTEGLYFLLSQSPSELAHSRSLSPDADSHSSSSTNDVSHAVIPSFAVSNNTKQCMLSSSELWHKRLGHVPVSKLKYYSAIKHAFVKDNHGFDCHICPLAKQTRMPFTASHSSFCTFYFNSHGCMGTLFSAYT</sequence>
<organism evidence="1 2">
    <name type="scientific">Pistacia integerrima</name>
    <dbReference type="NCBI Taxonomy" id="434235"/>
    <lineage>
        <taxon>Eukaryota</taxon>
        <taxon>Viridiplantae</taxon>
        <taxon>Streptophyta</taxon>
        <taxon>Embryophyta</taxon>
        <taxon>Tracheophyta</taxon>
        <taxon>Spermatophyta</taxon>
        <taxon>Magnoliopsida</taxon>
        <taxon>eudicotyledons</taxon>
        <taxon>Gunneridae</taxon>
        <taxon>Pentapetalae</taxon>
        <taxon>rosids</taxon>
        <taxon>malvids</taxon>
        <taxon>Sapindales</taxon>
        <taxon>Anacardiaceae</taxon>
        <taxon>Pistacia</taxon>
    </lineage>
</organism>
<dbReference type="Proteomes" id="UP001163603">
    <property type="component" value="Chromosome 12"/>
</dbReference>
<accession>A0ACC0XJB3</accession>
<protein>
    <submittedName>
        <fullName evidence="1">Uncharacterized protein</fullName>
    </submittedName>
</protein>
<proteinExistence type="predicted"/>
<evidence type="ECO:0000313" key="1">
    <source>
        <dbReference type="EMBL" id="KAJ0017827.1"/>
    </source>
</evidence>